<name>A0A7T8KAF6_CALRO</name>
<reference evidence="2" key="1">
    <citation type="submission" date="2021-01" db="EMBL/GenBank/DDBJ databases">
        <title>Caligus Genome Assembly.</title>
        <authorList>
            <person name="Gallardo-Escarate C."/>
        </authorList>
    </citation>
    <scope>NUCLEOTIDE SEQUENCE [LARGE SCALE GENOMIC DNA]</scope>
</reference>
<dbReference type="EMBL" id="CP045896">
    <property type="protein sequence ID" value="QQP50605.1"/>
    <property type="molecule type" value="Genomic_DNA"/>
</dbReference>
<keyword evidence="2" id="KW-1185">Reference proteome</keyword>
<dbReference type="AlphaFoldDB" id="A0A7T8KAF6"/>
<feature type="non-terminal residue" evidence="1">
    <location>
        <position position="1"/>
    </location>
</feature>
<sequence length="57" mass="6532">SIMISAAARYTALDLKIPSLLDSTWTLAAREVKFYPSSSLCHRTIKRILKFYKNLID</sequence>
<protein>
    <submittedName>
        <fullName evidence="1">Uncharacterized protein</fullName>
    </submittedName>
</protein>
<accession>A0A7T8KAF6</accession>
<organism evidence="1 2">
    <name type="scientific">Caligus rogercresseyi</name>
    <name type="common">Sea louse</name>
    <dbReference type="NCBI Taxonomy" id="217165"/>
    <lineage>
        <taxon>Eukaryota</taxon>
        <taxon>Metazoa</taxon>
        <taxon>Ecdysozoa</taxon>
        <taxon>Arthropoda</taxon>
        <taxon>Crustacea</taxon>
        <taxon>Multicrustacea</taxon>
        <taxon>Hexanauplia</taxon>
        <taxon>Copepoda</taxon>
        <taxon>Siphonostomatoida</taxon>
        <taxon>Caligidae</taxon>
        <taxon>Caligus</taxon>
    </lineage>
</organism>
<gene>
    <name evidence="1" type="ORF">FKW44_011654</name>
</gene>
<evidence type="ECO:0000313" key="2">
    <source>
        <dbReference type="Proteomes" id="UP000595437"/>
    </source>
</evidence>
<evidence type="ECO:0000313" key="1">
    <source>
        <dbReference type="EMBL" id="QQP50605.1"/>
    </source>
</evidence>
<dbReference type="Proteomes" id="UP000595437">
    <property type="component" value="Chromosome 7"/>
</dbReference>
<proteinExistence type="predicted"/>